<accession>A0A1U7RWC5</accession>
<evidence type="ECO:0000256" key="5">
    <source>
        <dbReference type="ARBA" id="ARBA00022949"/>
    </source>
</evidence>
<dbReference type="Pfam" id="PF00822">
    <property type="entry name" value="PMP22_Claudin"/>
    <property type="match status" value="1"/>
</dbReference>
<dbReference type="GO" id="GO:0005923">
    <property type="term" value="C:bicellular tight junction"/>
    <property type="evidence" value="ECO:0007669"/>
    <property type="project" value="UniProtKB-SubCell"/>
</dbReference>
<dbReference type="InterPro" id="IPR004031">
    <property type="entry name" value="PMP22/EMP/MP20/Claudin"/>
</dbReference>
<organism evidence="9 10">
    <name type="scientific">Alligator sinensis</name>
    <name type="common">Chinese alligator</name>
    <dbReference type="NCBI Taxonomy" id="38654"/>
    <lineage>
        <taxon>Eukaryota</taxon>
        <taxon>Metazoa</taxon>
        <taxon>Chordata</taxon>
        <taxon>Craniata</taxon>
        <taxon>Vertebrata</taxon>
        <taxon>Euteleostomi</taxon>
        <taxon>Archelosauria</taxon>
        <taxon>Archosauria</taxon>
        <taxon>Crocodylia</taxon>
        <taxon>Alligatoridae</taxon>
        <taxon>Alligatorinae</taxon>
        <taxon>Alligator</taxon>
    </lineage>
</organism>
<evidence type="ECO:0000256" key="2">
    <source>
        <dbReference type="ARBA" id="ARBA00022427"/>
    </source>
</evidence>
<dbReference type="FunFam" id="1.20.140.150:FF:000001">
    <property type="entry name" value="Claudin"/>
    <property type="match status" value="1"/>
</dbReference>
<dbReference type="Gene3D" id="1.20.140.150">
    <property type="match status" value="1"/>
</dbReference>
<evidence type="ECO:0000256" key="6">
    <source>
        <dbReference type="ARBA" id="ARBA00022989"/>
    </source>
</evidence>
<dbReference type="InterPro" id="IPR017974">
    <property type="entry name" value="Claudin_CS"/>
</dbReference>
<keyword evidence="5 8" id="KW-0965">Cell junction</keyword>
<dbReference type="OrthoDB" id="8819159at2759"/>
<proteinExistence type="inferred from homology"/>
<dbReference type="KEGG" id="asn:102371731"/>
<dbReference type="PRINTS" id="PR01077">
    <property type="entry name" value="CLAUDIN"/>
</dbReference>
<dbReference type="STRING" id="38654.A0A1U7RWC5"/>
<evidence type="ECO:0000256" key="4">
    <source>
        <dbReference type="ARBA" id="ARBA00022692"/>
    </source>
</evidence>
<name>A0A1U7RWC5_ALLSI</name>
<keyword evidence="7 8" id="KW-0472">Membrane</keyword>
<evidence type="ECO:0000256" key="1">
    <source>
        <dbReference type="ARBA" id="ARBA00008295"/>
    </source>
</evidence>
<keyword evidence="3 8" id="KW-1003">Cell membrane</keyword>
<evidence type="ECO:0000313" key="9">
    <source>
        <dbReference type="Proteomes" id="UP000189705"/>
    </source>
</evidence>
<dbReference type="GeneID" id="102371731"/>
<dbReference type="eggNOG" id="ENOG502RTNJ">
    <property type="taxonomic scope" value="Eukaryota"/>
</dbReference>
<dbReference type="GO" id="GO:0005886">
    <property type="term" value="C:plasma membrane"/>
    <property type="evidence" value="ECO:0007669"/>
    <property type="project" value="UniProtKB-SubCell"/>
</dbReference>
<comment type="similarity">
    <text evidence="1 8">Belongs to the claudin family.</text>
</comment>
<evidence type="ECO:0000256" key="8">
    <source>
        <dbReference type="RuleBase" id="RU060637"/>
    </source>
</evidence>
<protein>
    <recommendedName>
        <fullName evidence="8">Claudin</fullName>
    </recommendedName>
</protein>
<keyword evidence="6 8" id="KW-1133">Transmembrane helix</keyword>
<dbReference type="AlphaFoldDB" id="A0A1U7RWC5"/>
<comment type="subcellular location">
    <subcellularLocation>
        <location evidence="8">Cell junction</location>
        <location evidence="8">Tight junction</location>
    </subcellularLocation>
    <subcellularLocation>
        <location evidence="8">Cell membrane</location>
        <topology evidence="8">Multi-pass membrane protein</topology>
    </subcellularLocation>
</comment>
<dbReference type="PRINTS" id="PR01446">
    <property type="entry name" value="CLAUDIN8"/>
</dbReference>
<keyword evidence="9" id="KW-1185">Reference proteome</keyword>
<evidence type="ECO:0000256" key="3">
    <source>
        <dbReference type="ARBA" id="ARBA00022475"/>
    </source>
</evidence>
<comment type="function">
    <text evidence="8">Claudins function as major constituents of the tight junction complexes that regulate the permeability of epithelia.</text>
</comment>
<dbReference type="PANTHER" id="PTHR12002">
    <property type="entry name" value="CLAUDIN"/>
    <property type="match status" value="1"/>
</dbReference>
<feature type="transmembrane region" description="Helical" evidence="8">
    <location>
        <begin position="117"/>
        <end position="141"/>
    </location>
</feature>
<keyword evidence="4 8" id="KW-0812">Transmembrane</keyword>
<evidence type="ECO:0000313" key="10">
    <source>
        <dbReference type="RefSeq" id="XP_006021453.1"/>
    </source>
</evidence>
<dbReference type="PROSITE" id="PS01346">
    <property type="entry name" value="CLAUDIN"/>
    <property type="match status" value="1"/>
</dbReference>
<dbReference type="InterPro" id="IPR006187">
    <property type="entry name" value="Claudin"/>
</dbReference>
<dbReference type="InParanoid" id="A0A1U7RWC5"/>
<feature type="transmembrane region" description="Helical" evidence="8">
    <location>
        <begin position="161"/>
        <end position="185"/>
    </location>
</feature>
<gene>
    <name evidence="10" type="primary">LOC102371731</name>
</gene>
<dbReference type="Proteomes" id="UP000189705">
    <property type="component" value="Unplaced"/>
</dbReference>
<feature type="transmembrane region" description="Helical" evidence="8">
    <location>
        <begin position="6"/>
        <end position="27"/>
    </location>
</feature>
<dbReference type="RefSeq" id="XP_006021453.1">
    <property type="nucleotide sequence ID" value="XM_006021391.1"/>
</dbReference>
<sequence>MAYCGLQIIGLVLGGIGMVGTFTATLLPQWKVSAFIGGNIVVFETMWEGLWMNCVSQLNIKTQCRFYPSVLALPDGLAAARALMCIAVVLSIIAFVTAIIGMKCTQCIGDSKQARKITLLTAGVIFILTAILVLIPVSWTANGIIRDFRNPFIPAPRKRELGAALYLGWVSSAFFIAGGAIYCSFHCYASESRSPRYPTIQNPEVPGILPSSRHHLHKTKHASAGTLSMNSYV</sequence>
<evidence type="ECO:0000256" key="7">
    <source>
        <dbReference type="ARBA" id="ARBA00023136"/>
    </source>
</evidence>
<keyword evidence="2 8" id="KW-0796">Tight junction</keyword>
<reference evidence="10" key="1">
    <citation type="submission" date="2025-08" db="UniProtKB">
        <authorList>
            <consortium name="RefSeq"/>
        </authorList>
    </citation>
    <scope>IDENTIFICATION</scope>
</reference>
<feature type="transmembrane region" description="Helical" evidence="8">
    <location>
        <begin position="78"/>
        <end position="105"/>
    </location>
</feature>
<dbReference type="GO" id="GO:0005198">
    <property type="term" value="F:structural molecule activity"/>
    <property type="evidence" value="ECO:0007669"/>
    <property type="project" value="InterPro"/>
</dbReference>